<comment type="caution">
    <text evidence="3">The sequence shown here is derived from an EMBL/GenBank/DDBJ whole genome shotgun (WGS) entry which is preliminary data.</text>
</comment>
<dbReference type="CDD" id="cd00093">
    <property type="entry name" value="HTH_XRE"/>
    <property type="match status" value="1"/>
</dbReference>
<keyword evidence="4" id="KW-1185">Reference proteome</keyword>
<feature type="compositionally biased region" description="Basic residues" evidence="1">
    <location>
        <begin position="1"/>
        <end position="15"/>
    </location>
</feature>
<evidence type="ECO:0000313" key="3">
    <source>
        <dbReference type="EMBL" id="MFA1554155.1"/>
    </source>
</evidence>
<dbReference type="Gene3D" id="1.10.260.40">
    <property type="entry name" value="lambda repressor-like DNA-binding domains"/>
    <property type="match status" value="1"/>
</dbReference>
<dbReference type="Proteomes" id="UP001569904">
    <property type="component" value="Unassembled WGS sequence"/>
</dbReference>
<dbReference type="RefSeq" id="WP_371940546.1">
    <property type="nucleotide sequence ID" value="NZ_JAXCEH010000005.1"/>
</dbReference>
<dbReference type="PROSITE" id="PS50943">
    <property type="entry name" value="HTH_CROC1"/>
    <property type="match status" value="1"/>
</dbReference>
<organism evidence="3 4">
    <name type="scientific">Actinomadura chokoriensis</name>
    <dbReference type="NCBI Taxonomy" id="454156"/>
    <lineage>
        <taxon>Bacteria</taxon>
        <taxon>Bacillati</taxon>
        <taxon>Actinomycetota</taxon>
        <taxon>Actinomycetes</taxon>
        <taxon>Streptosporangiales</taxon>
        <taxon>Thermomonosporaceae</taxon>
        <taxon>Actinomadura</taxon>
    </lineage>
</organism>
<feature type="region of interest" description="Disordered" evidence="1">
    <location>
        <begin position="75"/>
        <end position="105"/>
    </location>
</feature>
<sequence length="462" mass="49624">MTPRRRLAAARKRASHTQASLAEQVGVDKTTVSRWERGATEITDRHRPRLAAALTISLTELDRLLDPLPGHGQSDPVAFRGFTPADADAGASRSARGSAAFQPASLPAERPTALRVLGAAPTGILIPMDPVETLRIGLDRSVRTVDTLDLVEDWRLTAYEHACSVRIRPPQAFIGDIGTDIVDLSEAIDARGSGPDAVVPEGSADHVALLRVSAQLSALMAMALTEVGELAAASRWWRTARRTASAGGDRTLQTWVCGRQALAAQAIGMTSLALRVADQARELSRETPCAGSAEACAARALSLAASGSPPLTRSARTELAILDELFGRLPEDVRAEEQAVWGWPAQRLLSTRTAVMAFLGDDADHADLRGELQAELDHLEPASIRERVEVELKTSMVLIRSGQTLQGLDTATAALAELPPEHRTATLANLARRVYRCVPARDRDRATAKALQAHIGQHWRCA</sequence>
<dbReference type="SMART" id="SM00530">
    <property type="entry name" value="HTH_XRE"/>
    <property type="match status" value="1"/>
</dbReference>
<dbReference type="Pfam" id="PF01381">
    <property type="entry name" value="HTH_3"/>
    <property type="match status" value="1"/>
</dbReference>
<evidence type="ECO:0000313" key="4">
    <source>
        <dbReference type="Proteomes" id="UP001569904"/>
    </source>
</evidence>
<dbReference type="InterPro" id="IPR001387">
    <property type="entry name" value="Cro/C1-type_HTH"/>
</dbReference>
<accession>A0ABV4QU67</accession>
<dbReference type="SUPFAM" id="SSF47413">
    <property type="entry name" value="lambda repressor-like DNA-binding domains"/>
    <property type="match status" value="1"/>
</dbReference>
<name>A0ABV4QU67_9ACTN</name>
<dbReference type="InterPro" id="IPR010982">
    <property type="entry name" value="Lambda_DNA-bd_dom_sf"/>
</dbReference>
<feature type="compositionally biased region" description="Low complexity" evidence="1">
    <location>
        <begin position="85"/>
        <end position="100"/>
    </location>
</feature>
<evidence type="ECO:0000259" key="2">
    <source>
        <dbReference type="PROSITE" id="PS50943"/>
    </source>
</evidence>
<gene>
    <name evidence="3" type="ORF">SM436_10705</name>
</gene>
<proteinExistence type="predicted"/>
<dbReference type="EMBL" id="JAXCEH010000005">
    <property type="protein sequence ID" value="MFA1554155.1"/>
    <property type="molecule type" value="Genomic_DNA"/>
</dbReference>
<feature type="region of interest" description="Disordered" evidence="1">
    <location>
        <begin position="1"/>
        <end position="20"/>
    </location>
</feature>
<protein>
    <submittedName>
        <fullName evidence="3">Helix-turn-helix transcriptional regulator</fullName>
    </submittedName>
</protein>
<evidence type="ECO:0000256" key="1">
    <source>
        <dbReference type="SAM" id="MobiDB-lite"/>
    </source>
</evidence>
<feature type="domain" description="HTH cro/C1-type" evidence="2">
    <location>
        <begin position="7"/>
        <end position="61"/>
    </location>
</feature>
<reference evidence="3 4" key="1">
    <citation type="submission" date="2023-11" db="EMBL/GenBank/DDBJ databases">
        <title>Actinomadura monticuli sp. nov., isolated from volcanic ash.</title>
        <authorList>
            <person name="Lee S.D."/>
            <person name="Yang H."/>
            <person name="Kim I.S."/>
        </authorList>
    </citation>
    <scope>NUCLEOTIDE SEQUENCE [LARGE SCALE GENOMIC DNA]</scope>
    <source>
        <strain evidence="3 4">DSM 45346</strain>
    </source>
</reference>